<protein>
    <submittedName>
        <fullName evidence="1">Uncharacterized protein</fullName>
    </submittedName>
</protein>
<accession>A0A0U1PAW5</accession>
<dbReference type="EMBL" id="DF952380">
    <property type="protein sequence ID" value="GAN45282.1"/>
    <property type="molecule type" value="Genomic_DNA"/>
</dbReference>
<proteinExistence type="predicted"/>
<name>A0A0U1PAW5_9GAMM</name>
<reference evidence="1" key="1">
    <citation type="submission" date="2015-03" db="EMBL/GenBank/DDBJ databases">
        <title>Draft genome sequence of Mizugakiibacter sediminis skMP5.</title>
        <authorList>
            <person name="Watanabe T."/>
            <person name="Kojima H."/>
            <person name="Fukui M."/>
        </authorList>
    </citation>
    <scope>NUCLEOTIDE SEQUENCE</scope>
    <source>
        <strain evidence="1">SkMP5</strain>
    </source>
</reference>
<dbReference type="HOGENOM" id="CLU_2880923_0_0_6"/>
<dbReference type="AlphaFoldDB" id="A0A0U1PAW5"/>
<evidence type="ECO:0000313" key="1">
    <source>
        <dbReference type="EMBL" id="GAN45282.1"/>
    </source>
</evidence>
<sequence length="63" mass="7126">MRDDGRGEVAVAGRYRILPLGWTLQLELTPRRDDARVRRALARFGAPAADGRVVLRIKRGVVW</sequence>
<gene>
    <name evidence="1" type="ORF">MBSD_1828</name>
</gene>
<organism evidence="1">
    <name type="scientific">Mizugakiibacter sediminis</name>
    <dbReference type="NCBI Taxonomy" id="1475481"/>
    <lineage>
        <taxon>Bacteria</taxon>
        <taxon>Pseudomonadati</taxon>
        <taxon>Pseudomonadota</taxon>
        <taxon>Gammaproteobacteria</taxon>
        <taxon>Lysobacterales</taxon>
        <taxon>Rhodanobacteraceae</taxon>
        <taxon>Mizugakiibacter</taxon>
    </lineage>
</organism>